<organism evidence="10 11">
    <name type="scientific">Physocladia obscura</name>
    <dbReference type="NCBI Taxonomy" id="109957"/>
    <lineage>
        <taxon>Eukaryota</taxon>
        <taxon>Fungi</taxon>
        <taxon>Fungi incertae sedis</taxon>
        <taxon>Chytridiomycota</taxon>
        <taxon>Chytridiomycota incertae sedis</taxon>
        <taxon>Chytridiomycetes</taxon>
        <taxon>Chytridiales</taxon>
        <taxon>Chytriomycetaceae</taxon>
        <taxon>Physocladia</taxon>
    </lineage>
</organism>
<evidence type="ECO:0000313" key="11">
    <source>
        <dbReference type="Proteomes" id="UP001211907"/>
    </source>
</evidence>
<dbReference type="GO" id="GO:0012505">
    <property type="term" value="C:endomembrane system"/>
    <property type="evidence" value="ECO:0007669"/>
    <property type="project" value="UniProtKB-SubCell"/>
</dbReference>
<keyword evidence="5" id="KW-0325">Glycoprotein</keyword>
<gene>
    <name evidence="10" type="ORF">HK100_004819</name>
</gene>
<keyword evidence="2" id="KW-1003">Cell membrane</keyword>
<dbReference type="Pfam" id="PF20238">
    <property type="entry name" value="BIM1-like_dom"/>
    <property type="match status" value="1"/>
</dbReference>
<sequence length="193" mass="19928">MKITFLATSTLLAFAGVCSAHFDLDSPAPRAGTQDLTELVPPCGGLPLGNRTVIAPVEGVFHITGELEHPTAQTNFSLYIGSDDPTQAQFTTYFDNGYNITLHLGAFNFTANVGDIPAVVNGANAVIQVAMFTPDGHLTACADIVEPCQTFLLSASTGDSSTTTGSFTSAKSGTRASVVASAGLLALVAVLIF</sequence>
<feature type="chain" id="PRO_5042247863" description="Copper acquisition factor BIM1-like domain-containing protein" evidence="8">
    <location>
        <begin position="21"/>
        <end position="193"/>
    </location>
</feature>
<dbReference type="PANTHER" id="PTHR34992">
    <property type="entry name" value="HYPHAL ANASTAMOSIS-7 PROTEIN"/>
    <property type="match status" value="1"/>
</dbReference>
<keyword evidence="3 8" id="KW-0732">Signal</keyword>
<evidence type="ECO:0000256" key="7">
    <source>
        <dbReference type="ARBA" id="ARBA00037868"/>
    </source>
</evidence>
<comment type="subcellular location">
    <subcellularLocation>
        <location evidence="1">Cell membrane</location>
    </subcellularLocation>
    <subcellularLocation>
        <location evidence="7">Endomembrane system</location>
        <topology evidence="7">Lipid-anchor</topology>
    </subcellularLocation>
</comment>
<evidence type="ECO:0000256" key="1">
    <source>
        <dbReference type="ARBA" id="ARBA00004236"/>
    </source>
</evidence>
<dbReference type="InterPro" id="IPR046530">
    <property type="entry name" value="BIM1-like_dom"/>
</dbReference>
<reference evidence="10" key="1">
    <citation type="submission" date="2020-05" db="EMBL/GenBank/DDBJ databases">
        <title>Phylogenomic resolution of chytrid fungi.</title>
        <authorList>
            <person name="Stajich J.E."/>
            <person name="Amses K."/>
            <person name="Simmons R."/>
            <person name="Seto K."/>
            <person name="Myers J."/>
            <person name="Bonds A."/>
            <person name="Quandt C.A."/>
            <person name="Barry K."/>
            <person name="Liu P."/>
            <person name="Grigoriev I."/>
            <person name="Longcore J.E."/>
            <person name="James T.Y."/>
        </authorList>
    </citation>
    <scope>NUCLEOTIDE SEQUENCE</scope>
    <source>
        <strain evidence="10">JEL0513</strain>
    </source>
</reference>
<dbReference type="AlphaFoldDB" id="A0AAD5XKT6"/>
<evidence type="ECO:0000256" key="3">
    <source>
        <dbReference type="ARBA" id="ARBA00022729"/>
    </source>
</evidence>
<feature type="domain" description="Copper acquisition factor BIM1-like" evidence="9">
    <location>
        <begin position="19"/>
        <end position="145"/>
    </location>
</feature>
<accession>A0AAD5XKT6</accession>
<name>A0AAD5XKT6_9FUNG</name>
<feature type="signal peptide" evidence="8">
    <location>
        <begin position="1"/>
        <end position="20"/>
    </location>
</feature>
<evidence type="ECO:0000256" key="4">
    <source>
        <dbReference type="ARBA" id="ARBA00023136"/>
    </source>
</evidence>
<keyword evidence="11" id="KW-1185">Reference proteome</keyword>
<evidence type="ECO:0000256" key="6">
    <source>
        <dbReference type="ARBA" id="ARBA00023288"/>
    </source>
</evidence>
<evidence type="ECO:0000256" key="8">
    <source>
        <dbReference type="SAM" id="SignalP"/>
    </source>
</evidence>
<evidence type="ECO:0000256" key="2">
    <source>
        <dbReference type="ARBA" id="ARBA00022475"/>
    </source>
</evidence>
<proteinExistence type="predicted"/>
<keyword evidence="6" id="KW-0449">Lipoprotein</keyword>
<dbReference type="EMBL" id="JADGJH010000232">
    <property type="protein sequence ID" value="KAJ3132938.1"/>
    <property type="molecule type" value="Genomic_DNA"/>
</dbReference>
<comment type="caution">
    <text evidence="10">The sequence shown here is derived from an EMBL/GenBank/DDBJ whole genome shotgun (WGS) entry which is preliminary data.</text>
</comment>
<evidence type="ECO:0000313" key="10">
    <source>
        <dbReference type="EMBL" id="KAJ3132938.1"/>
    </source>
</evidence>
<evidence type="ECO:0000256" key="5">
    <source>
        <dbReference type="ARBA" id="ARBA00023180"/>
    </source>
</evidence>
<dbReference type="GO" id="GO:0005886">
    <property type="term" value="C:plasma membrane"/>
    <property type="evidence" value="ECO:0007669"/>
    <property type="project" value="UniProtKB-SubCell"/>
</dbReference>
<evidence type="ECO:0000259" key="9">
    <source>
        <dbReference type="Pfam" id="PF20238"/>
    </source>
</evidence>
<keyword evidence="4" id="KW-0472">Membrane</keyword>
<dbReference type="PANTHER" id="PTHR34992:SF11">
    <property type="entry name" value="COPPER ACQUISITION FACTOR BIM1-LIKE DOMAIN-CONTAINING PROTEIN"/>
    <property type="match status" value="1"/>
</dbReference>
<dbReference type="InterPro" id="IPR046936">
    <property type="entry name" value="BIM1-like"/>
</dbReference>
<dbReference type="Proteomes" id="UP001211907">
    <property type="component" value="Unassembled WGS sequence"/>
</dbReference>
<protein>
    <recommendedName>
        <fullName evidence="9">Copper acquisition factor BIM1-like domain-containing protein</fullName>
    </recommendedName>
</protein>